<feature type="binding site" evidence="6">
    <location>
        <begin position="37"/>
        <end position="44"/>
    </location>
    <ligand>
        <name>ATP</name>
        <dbReference type="ChEBI" id="CHEBI:30616"/>
    </ligand>
</feature>
<dbReference type="EMBL" id="FQUH01000022">
    <property type="protein sequence ID" value="SHF97421.1"/>
    <property type="molecule type" value="Genomic_DNA"/>
</dbReference>
<accession>A0A1M5G1U3</accession>
<reference evidence="9" key="1">
    <citation type="submission" date="2016-11" db="EMBL/GenBank/DDBJ databases">
        <authorList>
            <person name="Varghese N."/>
            <person name="Submissions S."/>
        </authorList>
    </citation>
    <scope>NUCLEOTIDE SEQUENCE [LARGE SCALE GENOMIC DNA]</scope>
    <source>
        <strain evidence="9">DSM 21264</strain>
    </source>
</reference>
<keyword evidence="1 6" id="KW-0547">Nucleotide-binding</keyword>
<name>A0A1M5G1U3_VIBGA</name>
<organism evidence="8 9">
    <name type="scientific">Vibrio gazogenes DSM 21264 = NBRC 103151</name>
    <dbReference type="NCBI Taxonomy" id="1123492"/>
    <lineage>
        <taxon>Bacteria</taxon>
        <taxon>Pseudomonadati</taxon>
        <taxon>Pseudomonadota</taxon>
        <taxon>Gammaproteobacteria</taxon>
        <taxon>Vibrionales</taxon>
        <taxon>Vibrionaceae</taxon>
        <taxon>Vibrio</taxon>
    </lineage>
</organism>
<dbReference type="AlphaFoldDB" id="A0A1M5G1U3"/>
<gene>
    <name evidence="8" type="ORF">SAMN02745781_03659</name>
</gene>
<evidence type="ECO:0000256" key="3">
    <source>
        <dbReference type="ARBA" id="ARBA00022806"/>
    </source>
</evidence>
<dbReference type="SUPFAM" id="SSF52540">
    <property type="entry name" value="P-loop containing nucleoside triphosphate hydrolases"/>
    <property type="match status" value="1"/>
</dbReference>
<keyword evidence="9" id="KW-1185">Reference proteome</keyword>
<evidence type="ECO:0000256" key="2">
    <source>
        <dbReference type="ARBA" id="ARBA00022801"/>
    </source>
</evidence>
<dbReference type="Proteomes" id="UP000184159">
    <property type="component" value="Unassembled WGS sequence"/>
</dbReference>
<evidence type="ECO:0000313" key="8">
    <source>
        <dbReference type="EMBL" id="SHF97421.1"/>
    </source>
</evidence>
<proteinExistence type="predicted"/>
<dbReference type="InterPro" id="IPR000212">
    <property type="entry name" value="DNA_helicase_UvrD/REP"/>
</dbReference>
<evidence type="ECO:0000259" key="7">
    <source>
        <dbReference type="PROSITE" id="PS51198"/>
    </source>
</evidence>
<evidence type="ECO:0000256" key="6">
    <source>
        <dbReference type="PROSITE-ProRule" id="PRU00560"/>
    </source>
</evidence>
<dbReference type="PANTHER" id="PTHR11070">
    <property type="entry name" value="UVRD / RECB / PCRA DNA HELICASE FAMILY MEMBER"/>
    <property type="match status" value="1"/>
</dbReference>
<keyword evidence="4 6" id="KW-0067">ATP-binding</keyword>
<dbReference type="Pfam" id="PF00580">
    <property type="entry name" value="UvrD-helicase"/>
    <property type="match status" value="1"/>
</dbReference>
<dbReference type="GO" id="GO:0043138">
    <property type="term" value="F:3'-5' DNA helicase activity"/>
    <property type="evidence" value="ECO:0007669"/>
    <property type="project" value="TreeGrafter"/>
</dbReference>
<dbReference type="GO" id="GO:0005524">
    <property type="term" value="F:ATP binding"/>
    <property type="evidence" value="ECO:0007669"/>
    <property type="project" value="UniProtKB-UniRule"/>
</dbReference>
<dbReference type="InterPro" id="IPR027417">
    <property type="entry name" value="P-loop_NTPase"/>
</dbReference>
<feature type="domain" description="UvrD-like helicase ATP-binding" evidence="7">
    <location>
        <begin position="16"/>
        <end position="308"/>
    </location>
</feature>
<evidence type="ECO:0000256" key="4">
    <source>
        <dbReference type="ARBA" id="ARBA00022840"/>
    </source>
</evidence>
<dbReference type="GO" id="GO:0016787">
    <property type="term" value="F:hydrolase activity"/>
    <property type="evidence" value="ECO:0007669"/>
    <property type="project" value="UniProtKB-UniRule"/>
</dbReference>
<dbReference type="InterPro" id="IPR014016">
    <property type="entry name" value="UvrD-like_ATP-bd"/>
</dbReference>
<dbReference type="PROSITE" id="PS51198">
    <property type="entry name" value="UVRD_HELICASE_ATP_BIND"/>
    <property type="match status" value="1"/>
</dbReference>
<sequence>MIPSITDIHIDELQAKTGLTFDQERRKAIKEFNDIQACPGSGKTTLIAAKLILLAKSWKQNTSGICVLSHTNVAKNEIVSRLESDEYGRKLLSYPHFIGTIQEFVNRFLALPFCRSKSIEIKRIDDEVCFNYIDSKLSWKARRYLDGKPKASISNLQIRYVNGGFKIVVPGFKKTSTSDSYKNLYSIKKAMMKDGVFFYREMFEYAKAYLDINPNVIRSIRSRFPLALVDEMQDTSFVQDEIINKIFSYEGGAFQRLGDSDQAIFSGGEEDSSNSYNDLQLQIINTSHRFNPSVANLASRLSTNKVKLISSQLVNNAQPHTIYIVDEQNRPRVLSAFAQLCGNNLPLDEKHPIKAVGGIGKTKPEGLTIKHYFSNFDKSNSSKNFKPDKMIEYFRKTQKITTCNSDGYKIVLDGIRRLFSIAGFEYIPLSQLKGMIKDSPKCNEINQKIIGIQSSDLNDSQGWGHNIKELLTVLGLLDKYALLTEFISYVAPIAIADNEFVPVNMFVERVNGRNISIVVDTIHAVKGETHSATLLLETKFHEYDVHQMLDYIIGVKSKKPTGVRKPKFMKQLYVAMTRPKHLIGIAIDKSRIPEAKRKVAIENGWNIVDLTVGN</sequence>
<protein>
    <recommendedName>
        <fullName evidence="5">DNA 3'-5' helicase II</fullName>
    </recommendedName>
</protein>
<keyword evidence="3 6" id="KW-0347">Helicase</keyword>
<keyword evidence="2 6" id="KW-0378">Hydrolase</keyword>
<dbReference type="RefSeq" id="WP_072962561.1">
    <property type="nucleotide sequence ID" value="NZ_FQUH01000022.1"/>
</dbReference>
<dbReference type="PANTHER" id="PTHR11070:SF2">
    <property type="entry name" value="ATP-DEPENDENT DNA HELICASE SRS2"/>
    <property type="match status" value="1"/>
</dbReference>
<evidence type="ECO:0000256" key="5">
    <source>
        <dbReference type="ARBA" id="ARBA00034923"/>
    </source>
</evidence>
<dbReference type="Gene3D" id="3.40.50.300">
    <property type="entry name" value="P-loop containing nucleotide triphosphate hydrolases"/>
    <property type="match status" value="1"/>
</dbReference>
<dbReference type="GO" id="GO:0003677">
    <property type="term" value="F:DNA binding"/>
    <property type="evidence" value="ECO:0007669"/>
    <property type="project" value="InterPro"/>
</dbReference>
<evidence type="ECO:0000256" key="1">
    <source>
        <dbReference type="ARBA" id="ARBA00022741"/>
    </source>
</evidence>
<evidence type="ECO:0000313" key="9">
    <source>
        <dbReference type="Proteomes" id="UP000184159"/>
    </source>
</evidence>
<dbReference type="GO" id="GO:0000725">
    <property type="term" value="P:recombinational repair"/>
    <property type="evidence" value="ECO:0007669"/>
    <property type="project" value="TreeGrafter"/>
</dbReference>